<feature type="compositionally biased region" description="Basic residues" evidence="1">
    <location>
        <begin position="9"/>
        <end position="27"/>
    </location>
</feature>
<proteinExistence type="predicted"/>
<reference evidence="2 3" key="1">
    <citation type="submission" date="2021-06" db="EMBL/GenBank/DDBJ databases">
        <title>Caerostris extrusa draft genome.</title>
        <authorList>
            <person name="Kono N."/>
            <person name="Arakawa K."/>
        </authorList>
    </citation>
    <scope>NUCLEOTIDE SEQUENCE [LARGE SCALE GENOMIC DNA]</scope>
</reference>
<comment type="caution">
    <text evidence="2">The sequence shown here is derived from an EMBL/GenBank/DDBJ whole genome shotgun (WGS) entry which is preliminary data.</text>
</comment>
<gene>
    <name evidence="2" type="ORF">CEXT_358281</name>
</gene>
<dbReference type="Proteomes" id="UP001054945">
    <property type="component" value="Unassembled WGS sequence"/>
</dbReference>
<sequence length="88" mass="10268">MGPILRYLSGRRARGHGKRRRRRKKRGASQVSKFIPFLSELELSVSLHLSAAVAYSEQFRDFYPTFKLATVGLRLCCYTCRWKRGIFN</sequence>
<evidence type="ECO:0000313" key="3">
    <source>
        <dbReference type="Proteomes" id="UP001054945"/>
    </source>
</evidence>
<evidence type="ECO:0000313" key="2">
    <source>
        <dbReference type="EMBL" id="GIY94141.1"/>
    </source>
</evidence>
<dbReference type="AlphaFoldDB" id="A0AAV4XJM5"/>
<organism evidence="2 3">
    <name type="scientific">Caerostris extrusa</name>
    <name type="common">Bark spider</name>
    <name type="synonym">Caerostris bankana</name>
    <dbReference type="NCBI Taxonomy" id="172846"/>
    <lineage>
        <taxon>Eukaryota</taxon>
        <taxon>Metazoa</taxon>
        <taxon>Ecdysozoa</taxon>
        <taxon>Arthropoda</taxon>
        <taxon>Chelicerata</taxon>
        <taxon>Arachnida</taxon>
        <taxon>Araneae</taxon>
        <taxon>Araneomorphae</taxon>
        <taxon>Entelegynae</taxon>
        <taxon>Araneoidea</taxon>
        <taxon>Araneidae</taxon>
        <taxon>Caerostris</taxon>
    </lineage>
</organism>
<accession>A0AAV4XJM5</accession>
<feature type="region of interest" description="Disordered" evidence="1">
    <location>
        <begin position="8"/>
        <end position="28"/>
    </location>
</feature>
<protein>
    <submittedName>
        <fullName evidence="2">Uncharacterized protein</fullName>
    </submittedName>
</protein>
<keyword evidence="3" id="KW-1185">Reference proteome</keyword>
<evidence type="ECO:0000256" key="1">
    <source>
        <dbReference type="SAM" id="MobiDB-lite"/>
    </source>
</evidence>
<name>A0AAV4XJM5_CAEEX</name>
<dbReference type="EMBL" id="BPLR01017748">
    <property type="protein sequence ID" value="GIY94141.1"/>
    <property type="molecule type" value="Genomic_DNA"/>
</dbReference>